<feature type="compositionally biased region" description="Low complexity" evidence="1">
    <location>
        <begin position="859"/>
        <end position="878"/>
    </location>
</feature>
<reference evidence="2" key="1">
    <citation type="submission" date="2021-11" db="EMBL/GenBank/DDBJ databases">
        <authorList>
            <person name="Islam A."/>
            <person name="Islam S."/>
            <person name="Flora M.S."/>
            <person name="Rahman M."/>
            <person name="Ziaur R.M."/>
            <person name="Epstein J.H."/>
            <person name="Hassan M."/>
            <person name="Klassen M."/>
            <person name="Woodard K."/>
            <person name="Webb A."/>
            <person name="Webby R.J."/>
            <person name="El Zowalaty M.E."/>
        </authorList>
    </citation>
    <scope>NUCLEOTIDE SEQUENCE</scope>
    <source>
        <strain evidence="2">Pbs3</strain>
    </source>
</reference>
<sequence length="936" mass="99973">MANMLTLEAEPGFETALSLIPPAPRAMEDNVEPVSNDREKNVDETELKISEKKTLVDLAQDVSNWTLHSDHDLHAFLKRYSSELFTRTKDLENSVRDIAADADSAQVRLKNTFNQFLMLSNNQFIENRVYDEEQEDFFHLESSNSNSNSNNVATVEKEMDKKKNEQETTAEVMEGPSGTSHGSTSVTTLTTSPSTTLEKEGDTKAAAESIVTKYRSALEMGMEAMKLFVMMDEDDKDDTNDTTLSQFDTVLDIYNERPLPFVIGTREFLEDETLGLGAAPEEEESDSDSSSSYTSSYSSSDSGSDSKSDSESLSNASQKSSNRRASHSRSRYRSSSEEPDEALGAEQSTRRRANSDESDTSGLFGRPPMSEPSRRRADSDESDTSGLFGRPSAAASAIPQLKASLSRSSLRRPVFDDDKKESNNSDWTSDSDDDGKKMPMRKQSTASRRGHEAPPPFAVPVSARKNQYLDSSDEESDAGLFGLAPTSKPRVFATDEAEALSQRNTSKQPNTRRSDSFDSSSSDEDKGMFGASVEKKAPTAEVPRQRFRLPPMDATTSRRTSELESKQSILSSDSDAESTTSGLFGRPSGAVRDKKKNPANHSVFPASQQSRHLDFFDDSSDDDDDGGLFGAAPAIPSTPVVQPVVSTPRRSTYSNSSSDDDGNGGDLFGATPTSARGTTAAPSVSASRLKPVQRAPQSGLFGESDSDDSDDSDISEDSDGGGPFGAKKAVTKAAPPVAASRPSLTVKQNASDSDNGEGFRLPQATKSNATTPIAAVPTQTRQSRVLSDSSDSDKGGLFGAPPSQSAPVSSPMPAPISAPIAATTASVPPANPFVHPQDSSDDDSDDWSDDDDGGLFGMATSKPIPAKPAAAAPVPATRRAPDSAPTQVVAPTESPAGISVHPPILSAAARLRAAESSSDSDSDSDWDGGLFGPSKK</sequence>
<dbReference type="AlphaFoldDB" id="A0AAU9KQB5"/>
<feature type="compositionally biased region" description="Basic and acidic residues" evidence="1">
    <location>
        <begin position="413"/>
        <end position="423"/>
    </location>
</feature>
<feature type="compositionally biased region" description="Low complexity" evidence="1">
    <location>
        <begin position="905"/>
        <end position="917"/>
    </location>
</feature>
<feature type="compositionally biased region" description="Low complexity" evidence="1">
    <location>
        <begin position="176"/>
        <end position="196"/>
    </location>
</feature>
<feature type="region of interest" description="Disordered" evidence="1">
    <location>
        <begin position="278"/>
        <end position="936"/>
    </location>
</feature>
<organism evidence="2 3">
    <name type="scientific">Peronospora belbahrii</name>
    <dbReference type="NCBI Taxonomy" id="622444"/>
    <lineage>
        <taxon>Eukaryota</taxon>
        <taxon>Sar</taxon>
        <taxon>Stramenopiles</taxon>
        <taxon>Oomycota</taxon>
        <taxon>Peronosporomycetes</taxon>
        <taxon>Peronosporales</taxon>
        <taxon>Peronosporaceae</taxon>
        <taxon>Peronospora</taxon>
    </lineage>
</organism>
<feature type="region of interest" description="Disordered" evidence="1">
    <location>
        <begin position="140"/>
        <end position="203"/>
    </location>
</feature>
<evidence type="ECO:0000313" key="2">
    <source>
        <dbReference type="EMBL" id="CAH0474357.1"/>
    </source>
</evidence>
<feature type="compositionally biased region" description="Polar residues" evidence="1">
    <location>
        <begin position="671"/>
        <end position="686"/>
    </location>
</feature>
<protein>
    <recommendedName>
        <fullName evidence="4">FAM21/CAPZIP domain-containing protein</fullName>
    </recommendedName>
</protein>
<evidence type="ECO:0000313" key="3">
    <source>
        <dbReference type="Proteomes" id="UP001160483"/>
    </source>
</evidence>
<feature type="compositionally biased region" description="Basic and acidic residues" evidence="1">
    <location>
        <begin position="155"/>
        <end position="166"/>
    </location>
</feature>
<feature type="compositionally biased region" description="Low complexity" evidence="1">
    <location>
        <begin position="288"/>
        <end position="303"/>
    </location>
</feature>
<feature type="compositionally biased region" description="Polar residues" evidence="1">
    <location>
        <begin position="501"/>
        <end position="511"/>
    </location>
</feature>
<feature type="compositionally biased region" description="Low complexity" evidence="1">
    <location>
        <begin position="800"/>
        <end position="809"/>
    </location>
</feature>
<comment type="caution">
    <text evidence="2">The sequence shown here is derived from an EMBL/GenBank/DDBJ whole genome shotgun (WGS) entry which is preliminary data.</text>
</comment>
<feature type="compositionally biased region" description="Polar residues" evidence="1">
    <location>
        <begin position="764"/>
        <end position="786"/>
    </location>
</feature>
<feature type="compositionally biased region" description="Basic and acidic residues" evidence="1">
    <location>
        <begin position="523"/>
        <end position="538"/>
    </location>
</feature>
<accession>A0AAU9KQB5</accession>
<feature type="compositionally biased region" description="Polar residues" evidence="1">
    <location>
        <begin position="742"/>
        <end position="753"/>
    </location>
</feature>
<name>A0AAU9KQB5_9STRA</name>
<feature type="compositionally biased region" description="Acidic residues" evidence="1">
    <location>
        <begin position="704"/>
        <end position="719"/>
    </location>
</feature>
<feature type="compositionally biased region" description="Low complexity" evidence="1">
    <location>
        <begin position="726"/>
        <end position="739"/>
    </location>
</feature>
<feature type="compositionally biased region" description="Acidic residues" evidence="1">
    <location>
        <begin position="839"/>
        <end position="853"/>
    </location>
</feature>
<feature type="compositionally biased region" description="Low complexity" evidence="1">
    <location>
        <begin position="142"/>
        <end position="151"/>
    </location>
</feature>
<evidence type="ECO:0008006" key="4">
    <source>
        <dbReference type="Google" id="ProtNLM"/>
    </source>
</evidence>
<feature type="compositionally biased region" description="Polar residues" evidence="1">
    <location>
        <begin position="566"/>
        <end position="582"/>
    </location>
</feature>
<feature type="compositionally biased region" description="Acidic residues" evidence="1">
    <location>
        <begin position="616"/>
        <end position="626"/>
    </location>
</feature>
<gene>
    <name evidence="2" type="ORF">PBS003_LOCUS1213</name>
</gene>
<dbReference type="Proteomes" id="UP001160483">
    <property type="component" value="Unassembled WGS sequence"/>
</dbReference>
<dbReference type="EMBL" id="CAKKTJ010000104">
    <property type="protein sequence ID" value="CAH0474357.1"/>
    <property type="molecule type" value="Genomic_DNA"/>
</dbReference>
<feature type="compositionally biased region" description="Low complexity" evidence="1">
    <location>
        <begin position="637"/>
        <end position="648"/>
    </location>
</feature>
<proteinExistence type="predicted"/>
<feature type="compositionally biased region" description="Basic residues" evidence="1">
    <location>
        <begin position="321"/>
        <end position="332"/>
    </location>
</feature>
<evidence type="ECO:0000256" key="1">
    <source>
        <dbReference type="SAM" id="MobiDB-lite"/>
    </source>
</evidence>
<feature type="compositionally biased region" description="Low complexity" evidence="1">
    <location>
        <begin position="817"/>
        <end position="828"/>
    </location>
</feature>